<keyword evidence="8" id="KW-0862">Zinc</keyword>
<dbReference type="InterPro" id="IPR031558">
    <property type="entry name" value="Vps36-NZF-N"/>
</dbReference>
<keyword evidence="9" id="KW-0067">ATP-binding</keyword>
<evidence type="ECO:0000256" key="6">
    <source>
        <dbReference type="ARBA" id="ARBA00022741"/>
    </source>
</evidence>
<dbReference type="InterPro" id="IPR050835">
    <property type="entry name" value="ABC_transporter_sub-D"/>
</dbReference>
<dbReference type="InterPro" id="IPR011527">
    <property type="entry name" value="ABC1_TM_dom"/>
</dbReference>
<dbReference type="InterPro" id="IPR036388">
    <property type="entry name" value="WH-like_DNA-bd_sf"/>
</dbReference>
<dbReference type="OrthoDB" id="422637at2759"/>
<dbReference type="SUPFAM" id="SSF50729">
    <property type="entry name" value="PH domain-like"/>
    <property type="match status" value="1"/>
</dbReference>
<dbReference type="SUPFAM" id="SSF90209">
    <property type="entry name" value="Ran binding protein zinc finger-like"/>
    <property type="match status" value="1"/>
</dbReference>
<evidence type="ECO:0000256" key="1">
    <source>
        <dbReference type="ARBA" id="ARBA00008575"/>
    </source>
</evidence>
<dbReference type="PROSITE" id="PS51495">
    <property type="entry name" value="GLUE"/>
    <property type="match status" value="1"/>
</dbReference>
<dbReference type="SUPFAM" id="SSF46785">
    <property type="entry name" value="Winged helix' DNA-binding domain"/>
    <property type="match status" value="1"/>
</dbReference>
<evidence type="ECO:0000256" key="2">
    <source>
        <dbReference type="ARBA" id="ARBA00009697"/>
    </source>
</evidence>
<dbReference type="GO" id="GO:0140359">
    <property type="term" value="F:ABC-type transporter activity"/>
    <property type="evidence" value="ECO:0007669"/>
    <property type="project" value="InterPro"/>
</dbReference>
<dbReference type="GO" id="GO:0043130">
    <property type="term" value="F:ubiquitin binding"/>
    <property type="evidence" value="ECO:0007669"/>
    <property type="project" value="InterPro"/>
</dbReference>
<evidence type="ECO:0000256" key="8">
    <source>
        <dbReference type="ARBA" id="ARBA00022833"/>
    </source>
</evidence>
<feature type="transmembrane region" description="Helical" evidence="13">
    <location>
        <begin position="175"/>
        <end position="198"/>
    </location>
</feature>
<dbReference type="Pfam" id="PF04157">
    <property type="entry name" value="EAP30"/>
    <property type="match status" value="1"/>
</dbReference>
<keyword evidence="14" id="KW-0732">Signal</keyword>
<dbReference type="PROSITE" id="PS50893">
    <property type="entry name" value="ABC_TRANSPORTER_2"/>
    <property type="match status" value="1"/>
</dbReference>
<feature type="transmembrane region" description="Helical" evidence="13">
    <location>
        <begin position="404"/>
        <end position="424"/>
    </location>
</feature>
<comment type="caution">
    <text evidence="17">The sequence shown here is derived from an EMBL/GenBank/DDBJ whole genome shotgun (WGS) entry which is preliminary data.</text>
</comment>
<dbReference type="GO" id="GO:0032266">
    <property type="term" value="F:phosphatidylinositol-3-phosphate binding"/>
    <property type="evidence" value="ECO:0007669"/>
    <property type="project" value="InterPro"/>
</dbReference>
<sequence>MIEFYKRHRLRLLQASYLLLLVMTVKSLATGKDKSGRVEKKDDGKDAQRKVRRYTITRRLSHMSLNQLSSRVTEVDSVADDSATSDNENSSDEEGFDLNGNPICHHRTHPSDATLKKQKKKGHNFLIRLILTDKRCLCIFVIQTILLIIRTVLSLKVAKLDGILVSKLVKSEYKNFIMVLLGQWMTLGIPASIVNSLLRYMTRISAISINRKVSDFLLEKYMSSHQIFYAINNQPASQSLTLVKKSAEGSRSDADKSDDADLSDSPVQYLTRDVGAISYNSSVLLNQLLKPTLDLILCSFTLLSNANSTFMGEGTLALGIIVHLSNMGLKFLQPNFTKMQMKKTQLEGLFRSLHSKIHSSSEEIALLKGQTTELWNLDYAFYRLYSYLSHEIRSRALYDFATTFIIKYTWGAAGLLLCSIPIFLQDTVSKDTTAEFITNRRLLMTASSSIGRFVQLRRSIQQLQGVSLRLNKFNDELDSVIDAPKERDDTVAVQYNDSIIEFQNVPLITPTGQVLLSELTFKLERFDHLLIIGPNGCGKSSLFRVLGGLWPISKSLNPVLETKIIMPPRRNENNESTVYYLPQRPYMSNKGTFREQLIYPDTIENFIEKFHGSLGAGDKALLDILHVLELDDLINENLSIVMAKANKKECSVEDSFQLVRPWSEELTMGIQQRLAMARMYYHKPTFAVLDECTSAVSPEMEQKMYKHAQELGITVLSVCHRTTLWHFHTHLLSFDGKGNFKFGKFDPIQRLQDEEKLMELNKFLEQDVPIMQKRLEELNIAKRSNIMRSSQSNLALKNQAAIQLGSQLMGLYHGKSKILNKQKGRVYLTSQRIIYVDDASPKQESVCIENDDIKNIEYSSRFLKRSARVILFFKEISEDEASSGDKDNELQVTQWKCPICSGENKIYGSFDSNRSTLPPCNSCGVAVDTDMVQDSFGSTLENPKEAPKEENICPVCTFINHRQLRNCEICGARLKESSQVARSKDVRVKIQLEEKNSNEAENFAQLSFRKTDGSLFYEALAKQLQEISRNRSKHLFNQNVLSINGVPTNSVIDPDLVLSKNDINLIGITALEKSREQQLLKNNIVMSNALSDLNNLMALAEDIEKMYQGNKESKRNGPILLVDREKYLNKDVFLQEIARELYGFVDSELRGDSGIIVTLVDLYALYNKSVRIGTGLISPEEMREACENFEKLGLSDLKLIKINGRVLCLAFQDSFDHIRTKILQLATMRPGVDILQITTELNEYERNNWSMGVISEVLQFCVTEGNLVIDEQISGTNYYFNSYWKV</sequence>
<dbReference type="GO" id="GO:0016887">
    <property type="term" value="F:ATP hydrolysis activity"/>
    <property type="evidence" value="ECO:0007669"/>
    <property type="project" value="InterPro"/>
</dbReference>
<evidence type="ECO:0000313" key="17">
    <source>
        <dbReference type="EMBL" id="CDO92131.1"/>
    </source>
</evidence>
<keyword evidence="18" id="KW-1185">Reference proteome</keyword>
<organism evidence="17 18">
    <name type="scientific">Kluyveromyces dobzhanskii CBS 2104</name>
    <dbReference type="NCBI Taxonomy" id="1427455"/>
    <lineage>
        <taxon>Eukaryota</taxon>
        <taxon>Fungi</taxon>
        <taxon>Dikarya</taxon>
        <taxon>Ascomycota</taxon>
        <taxon>Saccharomycotina</taxon>
        <taxon>Saccharomycetes</taxon>
        <taxon>Saccharomycetales</taxon>
        <taxon>Saccharomycetaceae</taxon>
        <taxon>Kluyveromyces</taxon>
    </lineage>
</organism>
<reference evidence="17 18" key="1">
    <citation type="submission" date="2014-03" db="EMBL/GenBank/DDBJ databases">
        <title>The genome of Kluyveromyces dobzhanskii.</title>
        <authorList>
            <person name="Nystedt B."/>
            <person name="Astrom S."/>
        </authorList>
    </citation>
    <scope>NUCLEOTIDE SEQUENCE [LARGE SCALE GENOMIC DNA]</scope>
    <source>
        <strain evidence="17 18">CBS 2104</strain>
    </source>
</reference>
<dbReference type="InterPro" id="IPR021648">
    <property type="entry name" value="GLUE_dom"/>
</dbReference>
<dbReference type="Gene3D" id="1.10.10.10">
    <property type="entry name" value="Winged helix-like DNA-binding domain superfamily/Winged helix DNA-binding domain"/>
    <property type="match status" value="2"/>
</dbReference>
<dbReference type="InterPro" id="IPR027417">
    <property type="entry name" value="P-loop_NTPase"/>
</dbReference>
<dbReference type="InterPro" id="IPR001876">
    <property type="entry name" value="Znf_RanBP2"/>
</dbReference>
<gene>
    <name evidence="17" type="ORF">KLDO_g456</name>
</gene>
<dbReference type="Pfam" id="PF06472">
    <property type="entry name" value="ABC_membrane_2"/>
    <property type="match status" value="2"/>
</dbReference>
<dbReference type="GO" id="GO:0005524">
    <property type="term" value="F:ATP binding"/>
    <property type="evidence" value="ECO:0007669"/>
    <property type="project" value="UniProtKB-KW"/>
</dbReference>
<dbReference type="SMART" id="SM00547">
    <property type="entry name" value="ZnF_RBZ"/>
    <property type="match status" value="1"/>
</dbReference>
<dbReference type="GO" id="GO:0007031">
    <property type="term" value="P:peroxisome organization"/>
    <property type="evidence" value="ECO:0007669"/>
    <property type="project" value="TreeGrafter"/>
</dbReference>
<dbReference type="CDD" id="cd03223">
    <property type="entry name" value="ABCD_peroxisomal_ALDP"/>
    <property type="match status" value="1"/>
</dbReference>
<feature type="domain" description="GLUE N-terminal" evidence="16">
    <location>
        <begin position="786"/>
        <end position="1036"/>
    </location>
</feature>
<dbReference type="SUPFAM" id="SSF90123">
    <property type="entry name" value="ABC transporter transmembrane region"/>
    <property type="match status" value="1"/>
</dbReference>
<evidence type="ECO:0000256" key="12">
    <source>
        <dbReference type="SAM" id="MobiDB-lite"/>
    </source>
</evidence>
<feature type="signal peptide" evidence="14">
    <location>
        <begin position="1"/>
        <end position="27"/>
    </location>
</feature>
<proteinExistence type="inferred from homology"/>
<dbReference type="Pfam" id="PF16988">
    <property type="entry name" value="Vps36-NZF-N"/>
    <property type="match status" value="1"/>
</dbReference>
<keyword evidence="4 13" id="KW-0812">Transmembrane</keyword>
<evidence type="ECO:0000256" key="13">
    <source>
        <dbReference type="SAM" id="Phobius"/>
    </source>
</evidence>
<dbReference type="InterPro" id="IPR040608">
    <property type="entry name" value="Snf8/Vps36"/>
</dbReference>
<evidence type="ECO:0000256" key="10">
    <source>
        <dbReference type="ARBA" id="ARBA00022989"/>
    </source>
</evidence>
<dbReference type="InterPro" id="IPR011993">
    <property type="entry name" value="PH-like_dom_sf"/>
</dbReference>
<dbReference type="Pfam" id="PF00005">
    <property type="entry name" value="ABC_tran"/>
    <property type="match status" value="1"/>
</dbReference>
<dbReference type="InterPro" id="IPR003439">
    <property type="entry name" value="ABC_transporter-like_ATP-bd"/>
</dbReference>
<keyword evidence="11 13" id="KW-0472">Membrane</keyword>
<evidence type="ECO:0000313" key="18">
    <source>
        <dbReference type="Proteomes" id="UP000031516"/>
    </source>
</evidence>
<comment type="similarity">
    <text evidence="1">Belongs to the ABC transporter superfamily. ABCD family. Peroxisomal fatty acyl CoA transporter (TC 3.A.1.203) subfamily.</text>
</comment>
<keyword evidence="5" id="KW-0479">Metal-binding</keyword>
<dbReference type="GO" id="GO:0005324">
    <property type="term" value="F:long-chain fatty acid transmembrane transporter activity"/>
    <property type="evidence" value="ECO:0007669"/>
    <property type="project" value="TreeGrafter"/>
</dbReference>
<evidence type="ECO:0000256" key="4">
    <source>
        <dbReference type="ARBA" id="ARBA00022692"/>
    </source>
</evidence>
<keyword evidence="7" id="KW-0863">Zinc-finger</keyword>
<dbReference type="Proteomes" id="UP000031516">
    <property type="component" value="Unassembled WGS sequence"/>
</dbReference>
<accession>A0A0A8L1L2</accession>
<dbReference type="GO" id="GO:0015910">
    <property type="term" value="P:long-chain fatty acid import into peroxisome"/>
    <property type="evidence" value="ECO:0007669"/>
    <property type="project" value="TreeGrafter"/>
</dbReference>
<dbReference type="InterPro" id="IPR036443">
    <property type="entry name" value="Znf_RanBP2_sf"/>
</dbReference>
<dbReference type="InterPro" id="IPR036640">
    <property type="entry name" value="ABC1_TM_sf"/>
</dbReference>
<evidence type="ECO:0000256" key="11">
    <source>
        <dbReference type="ARBA" id="ARBA00023136"/>
    </source>
</evidence>
<dbReference type="GO" id="GO:0005778">
    <property type="term" value="C:peroxisomal membrane"/>
    <property type="evidence" value="ECO:0007669"/>
    <property type="project" value="TreeGrafter"/>
</dbReference>
<dbReference type="InterPro" id="IPR003593">
    <property type="entry name" value="AAA+_ATPase"/>
</dbReference>
<evidence type="ECO:0000256" key="7">
    <source>
        <dbReference type="ARBA" id="ARBA00022771"/>
    </source>
</evidence>
<dbReference type="InterPro" id="IPR036390">
    <property type="entry name" value="WH_DNA-bd_sf"/>
</dbReference>
<dbReference type="GO" id="GO:0008270">
    <property type="term" value="F:zinc ion binding"/>
    <property type="evidence" value="ECO:0007669"/>
    <property type="project" value="UniProtKB-KW"/>
</dbReference>
<dbReference type="EMBL" id="CCBQ010000012">
    <property type="protein sequence ID" value="CDO92131.1"/>
    <property type="molecule type" value="Genomic_DNA"/>
</dbReference>
<dbReference type="Gene3D" id="3.40.50.300">
    <property type="entry name" value="P-loop containing nucleotide triphosphate hydrolases"/>
    <property type="match status" value="1"/>
</dbReference>
<keyword evidence="10 13" id="KW-1133">Transmembrane helix</keyword>
<dbReference type="GO" id="GO:0006635">
    <property type="term" value="P:fatty acid beta-oxidation"/>
    <property type="evidence" value="ECO:0007669"/>
    <property type="project" value="TreeGrafter"/>
</dbReference>
<feature type="transmembrane region" description="Helical" evidence="13">
    <location>
        <begin position="136"/>
        <end position="155"/>
    </location>
</feature>
<dbReference type="SMART" id="SM00382">
    <property type="entry name" value="AAA"/>
    <property type="match status" value="1"/>
</dbReference>
<name>A0A0A8L1L2_9SACH</name>
<dbReference type="Pfam" id="PF11605">
    <property type="entry name" value="Vps36_ESCRT-II"/>
    <property type="match status" value="1"/>
</dbReference>
<protein>
    <submittedName>
        <fullName evidence="17">WGS project CCBQ000000000 data, contig 00016</fullName>
    </submittedName>
</protein>
<evidence type="ECO:0000259" key="15">
    <source>
        <dbReference type="PROSITE" id="PS50893"/>
    </source>
</evidence>
<dbReference type="PANTHER" id="PTHR11384">
    <property type="entry name" value="ATP-BINDING CASSETTE, SUB-FAMILY D MEMBER"/>
    <property type="match status" value="1"/>
</dbReference>
<evidence type="ECO:0000256" key="14">
    <source>
        <dbReference type="SAM" id="SignalP"/>
    </source>
</evidence>
<dbReference type="GO" id="GO:0042760">
    <property type="term" value="P:very long-chain fatty acid catabolic process"/>
    <property type="evidence" value="ECO:0007669"/>
    <property type="project" value="TreeGrafter"/>
</dbReference>
<keyword evidence="6" id="KW-0547">Nucleotide-binding</keyword>
<evidence type="ECO:0000259" key="16">
    <source>
        <dbReference type="PROSITE" id="PS51495"/>
    </source>
</evidence>
<evidence type="ECO:0000256" key="5">
    <source>
        <dbReference type="ARBA" id="ARBA00022723"/>
    </source>
</evidence>
<evidence type="ECO:0000256" key="9">
    <source>
        <dbReference type="ARBA" id="ARBA00022840"/>
    </source>
</evidence>
<evidence type="ECO:0000256" key="3">
    <source>
        <dbReference type="ARBA" id="ARBA00022448"/>
    </source>
</evidence>
<comment type="similarity">
    <text evidence="2">Belongs to the VPS36 family.</text>
</comment>
<dbReference type="SUPFAM" id="SSF52540">
    <property type="entry name" value="P-loop containing nucleoside triphosphate hydrolases"/>
    <property type="match status" value="1"/>
</dbReference>
<feature type="chain" id="PRO_5002039134" evidence="14">
    <location>
        <begin position="28"/>
        <end position="1286"/>
    </location>
</feature>
<feature type="region of interest" description="Disordered" evidence="12">
    <location>
        <begin position="79"/>
        <end position="102"/>
    </location>
</feature>
<dbReference type="PANTHER" id="PTHR11384:SF69">
    <property type="entry name" value="PEROXISOMAL LONG-CHAIN FATTY ACID IMPORT PROTEIN 1"/>
    <property type="match status" value="1"/>
</dbReference>
<keyword evidence="3" id="KW-0813">Transport</keyword>
<dbReference type="Gene3D" id="2.30.29.30">
    <property type="entry name" value="Pleckstrin-homology domain (PH domain)/Phosphotyrosine-binding domain (PTB)"/>
    <property type="match status" value="2"/>
</dbReference>
<feature type="domain" description="ABC transporter" evidence="15">
    <location>
        <begin position="500"/>
        <end position="761"/>
    </location>
</feature>